<keyword evidence="2" id="KW-1185">Reference proteome</keyword>
<reference evidence="1" key="1">
    <citation type="journal article" date="2020" name="Phytopathology">
        <title>Genome Sequence Resources of Colletotrichum truncatum, C. plurivorum, C. musicola, and C. sojae: Four Species Pathogenic to Soybean (Glycine max).</title>
        <authorList>
            <person name="Rogerio F."/>
            <person name="Boufleur T.R."/>
            <person name="Ciampi-Guillardi M."/>
            <person name="Sukno S.A."/>
            <person name="Thon M.R."/>
            <person name="Massola Junior N.S."/>
            <person name="Baroncelli R."/>
        </authorList>
    </citation>
    <scope>NUCLEOTIDE SEQUENCE</scope>
    <source>
        <strain evidence="1">LFN0074</strain>
    </source>
</reference>
<gene>
    <name evidence="1" type="ORF">CMUS01_11864</name>
</gene>
<evidence type="ECO:0000313" key="1">
    <source>
        <dbReference type="EMBL" id="KAF6818683.1"/>
    </source>
</evidence>
<sequence length="62" mass="7203">MWSGVRPRSPRRKPTCLRLVFRRHLVESESPTHIPECSYSWSGGDGFATIEARHARTMSRFD</sequence>
<proteinExistence type="predicted"/>
<evidence type="ECO:0000313" key="2">
    <source>
        <dbReference type="Proteomes" id="UP000639643"/>
    </source>
</evidence>
<accession>A0A8H6JTF1</accession>
<name>A0A8H6JTF1_9PEZI</name>
<dbReference type="AlphaFoldDB" id="A0A8H6JTF1"/>
<dbReference type="EMBL" id="WIGM01000629">
    <property type="protein sequence ID" value="KAF6818683.1"/>
    <property type="molecule type" value="Genomic_DNA"/>
</dbReference>
<comment type="caution">
    <text evidence="1">The sequence shown here is derived from an EMBL/GenBank/DDBJ whole genome shotgun (WGS) entry which is preliminary data.</text>
</comment>
<protein>
    <submittedName>
        <fullName evidence="1">Uncharacterized protein</fullName>
    </submittedName>
</protein>
<organism evidence="1 2">
    <name type="scientific">Colletotrichum musicola</name>
    <dbReference type="NCBI Taxonomy" id="2175873"/>
    <lineage>
        <taxon>Eukaryota</taxon>
        <taxon>Fungi</taxon>
        <taxon>Dikarya</taxon>
        <taxon>Ascomycota</taxon>
        <taxon>Pezizomycotina</taxon>
        <taxon>Sordariomycetes</taxon>
        <taxon>Hypocreomycetidae</taxon>
        <taxon>Glomerellales</taxon>
        <taxon>Glomerellaceae</taxon>
        <taxon>Colletotrichum</taxon>
        <taxon>Colletotrichum orchidearum species complex</taxon>
    </lineage>
</organism>
<dbReference type="Proteomes" id="UP000639643">
    <property type="component" value="Unassembled WGS sequence"/>
</dbReference>